<sequence>MRARYEFYSRANRNSAEPNFIGSIKARFHDIIYTERSDQVRSKKKKSN</sequence>
<accession>A0A8S5NNX9</accession>
<proteinExistence type="predicted"/>
<evidence type="ECO:0000313" key="1">
    <source>
        <dbReference type="EMBL" id="DAD96438.1"/>
    </source>
</evidence>
<dbReference type="EMBL" id="BK015217">
    <property type="protein sequence ID" value="DAD96438.1"/>
    <property type="molecule type" value="Genomic_DNA"/>
</dbReference>
<protein>
    <submittedName>
        <fullName evidence="1">Uncharacterized protein</fullName>
    </submittedName>
</protein>
<organism evidence="1">
    <name type="scientific">Myoviridae sp. ctj3P51</name>
    <dbReference type="NCBI Taxonomy" id="2826687"/>
    <lineage>
        <taxon>Viruses</taxon>
        <taxon>Duplodnaviria</taxon>
        <taxon>Heunggongvirae</taxon>
        <taxon>Uroviricota</taxon>
        <taxon>Caudoviricetes</taxon>
    </lineage>
</organism>
<reference evidence="1" key="1">
    <citation type="journal article" date="2021" name="Proc. Natl. Acad. Sci. U.S.A.">
        <title>A Catalog of Tens of Thousands of Viruses from Human Metagenomes Reveals Hidden Associations with Chronic Diseases.</title>
        <authorList>
            <person name="Tisza M.J."/>
            <person name="Buck C.B."/>
        </authorList>
    </citation>
    <scope>NUCLEOTIDE SEQUENCE</scope>
    <source>
        <strain evidence="1">Ctj3P51</strain>
    </source>
</reference>
<name>A0A8S5NNX9_9CAUD</name>